<organism evidence="1 2">
    <name type="scientific">Rhizophagus irregularis (strain DAOM 197198w)</name>
    <name type="common">Glomus intraradices</name>
    <dbReference type="NCBI Taxonomy" id="1432141"/>
    <lineage>
        <taxon>Eukaryota</taxon>
        <taxon>Fungi</taxon>
        <taxon>Fungi incertae sedis</taxon>
        <taxon>Mucoromycota</taxon>
        <taxon>Glomeromycotina</taxon>
        <taxon>Glomeromycetes</taxon>
        <taxon>Glomerales</taxon>
        <taxon>Glomeraceae</taxon>
        <taxon>Rhizophagus</taxon>
    </lineage>
</organism>
<comment type="caution">
    <text evidence="1">The sequence shown here is derived from an EMBL/GenBank/DDBJ whole genome shotgun (WGS) entry which is preliminary data.</text>
</comment>
<dbReference type="HOGENOM" id="CLU_2813777_0_0_1"/>
<proteinExistence type="predicted"/>
<dbReference type="Proteomes" id="UP000022910">
    <property type="component" value="Unassembled WGS sequence"/>
</dbReference>
<sequence length="67" mass="8086">MDIRRHHWFSWSKINDYDLIKITLKNLKRNVNNKAFLRWTMGILMNVLQVSNYKAIVSFNGIMINIF</sequence>
<protein>
    <submittedName>
        <fullName evidence="1">Uncharacterized protein</fullName>
    </submittedName>
</protein>
<evidence type="ECO:0000313" key="1">
    <source>
        <dbReference type="EMBL" id="EXX54684.1"/>
    </source>
</evidence>
<dbReference type="EMBL" id="JEMT01028431">
    <property type="protein sequence ID" value="EXX54684.1"/>
    <property type="molecule type" value="Genomic_DNA"/>
</dbReference>
<accession>A0A015JIG0</accession>
<name>A0A015JIG0_RHIIW</name>
<gene>
    <name evidence="1" type="ORF">RirG_232140</name>
</gene>
<reference evidence="1 2" key="1">
    <citation type="submission" date="2014-02" db="EMBL/GenBank/DDBJ databases">
        <title>Single nucleus genome sequencing reveals high similarity among nuclei of an endomycorrhizal fungus.</title>
        <authorList>
            <person name="Lin K."/>
            <person name="Geurts R."/>
            <person name="Zhang Z."/>
            <person name="Limpens E."/>
            <person name="Saunders D.G."/>
            <person name="Mu D."/>
            <person name="Pang E."/>
            <person name="Cao H."/>
            <person name="Cha H."/>
            <person name="Lin T."/>
            <person name="Zhou Q."/>
            <person name="Shang Y."/>
            <person name="Li Y."/>
            <person name="Ivanov S."/>
            <person name="Sharma T."/>
            <person name="Velzen R.V."/>
            <person name="Ruijter N.D."/>
            <person name="Aanen D.K."/>
            <person name="Win J."/>
            <person name="Kamoun S."/>
            <person name="Bisseling T."/>
            <person name="Huang S."/>
        </authorList>
    </citation>
    <scope>NUCLEOTIDE SEQUENCE [LARGE SCALE GENOMIC DNA]</scope>
    <source>
        <strain evidence="2">DAOM197198w</strain>
    </source>
</reference>
<keyword evidence="2" id="KW-1185">Reference proteome</keyword>
<dbReference type="OrthoDB" id="10350686at2759"/>
<evidence type="ECO:0000313" key="2">
    <source>
        <dbReference type="Proteomes" id="UP000022910"/>
    </source>
</evidence>
<dbReference type="AlphaFoldDB" id="A0A015JIG0"/>